<gene>
    <name evidence="5" type="ORF">FLP10_02835</name>
</gene>
<dbReference type="InterPro" id="IPR005320">
    <property type="entry name" value="Peptidase_S51"/>
</dbReference>
<dbReference type="GO" id="GO:0006508">
    <property type="term" value="P:proteolysis"/>
    <property type="evidence" value="ECO:0007669"/>
    <property type="project" value="UniProtKB-KW"/>
</dbReference>
<evidence type="ECO:0008006" key="7">
    <source>
        <dbReference type="Google" id="ProtNLM"/>
    </source>
</evidence>
<dbReference type="Proteomes" id="UP000324678">
    <property type="component" value="Chromosome"/>
</dbReference>
<keyword evidence="3" id="KW-0378">Hydrolase</keyword>
<sequence>MSVHLVGGGTFEPTDATAPIWAGFRDEAAAHAARAGREVPRIAVITARSGDPAAQAAKIVALLDAAGPVEVRTSVIIGDGETVPPAALAEVDGVVIGGGHAPSYRAAVEPVFGELRRQVAAGVPYLGFSAGAMIAAERAIIGGRRIGGVVVSPEPGDQELDEVTIAPGIGLVDVAIEVHVAQWGALSRLVAAVEAGLVEGGLGIDEDTALVVGDGGLRVVGTGSVWRVLPGEQGVVVATMGA</sequence>
<reference evidence="5 6" key="1">
    <citation type="submission" date="2019-09" db="EMBL/GenBank/DDBJ databases">
        <title>Genome sequencing of strain KACC 19306.</title>
        <authorList>
            <person name="Heo J."/>
            <person name="Kim S.-J."/>
            <person name="Kim J.-S."/>
            <person name="Hong S.-B."/>
            <person name="Kwon S.-W."/>
        </authorList>
    </citation>
    <scope>NUCLEOTIDE SEQUENCE [LARGE SCALE GENOMIC DNA]</scope>
    <source>
        <strain evidence="5 6">KACC 19306</strain>
    </source>
</reference>
<keyword evidence="4" id="KW-0720">Serine protease</keyword>
<dbReference type="KEGG" id="ail:FLP10_02835"/>
<dbReference type="RefSeq" id="WP_149159488.1">
    <property type="nucleotide sequence ID" value="NZ_CP043505.1"/>
</dbReference>
<evidence type="ECO:0000256" key="3">
    <source>
        <dbReference type="ARBA" id="ARBA00022801"/>
    </source>
</evidence>
<dbReference type="Gene3D" id="3.40.50.880">
    <property type="match status" value="1"/>
</dbReference>
<accession>A0A5C1YDH5</accession>
<evidence type="ECO:0000313" key="5">
    <source>
        <dbReference type="EMBL" id="QEO13465.1"/>
    </source>
</evidence>
<organism evidence="5 6">
    <name type="scientific">Agromyces intestinalis</name>
    <dbReference type="NCBI Taxonomy" id="2592652"/>
    <lineage>
        <taxon>Bacteria</taxon>
        <taxon>Bacillati</taxon>
        <taxon>Actinomycetota</taxon>
        <taxon>Actinomycetes</taxon>
        <taxon>Micrococcales</taxon>
        <taxon>Microbacteriaceae</taxon>
        <taxon>Agromyces</taxon>
    </lineage>
</organism>
<evidence type="ECO:0000313" key="6">
    <source>
        <dbReference type="Proteomes" id="UP000324678"/>
    </source>
</evidence>
<dbReference type="Pfam" id="PF03575">
    <property type="entry name" value="Peptidase_S51"/>
    <property type="match status" value="1"/>
</dbReference>
<keyword evidence="2" id="KW-0645">Protease</keyword>
<comment type="similarity">
    <text evidence="1">Belongs to the peptidase S51 family.</text>
</comment>
<proteinExistence type="inferred from homology"/>
<dbReference type="InterPro" id="IPR029062">
    <property type="entry name" value="Class_I_gatase-like"/>
</dbReference>
<dbReference type="AlphaFoldDB" id="A0A5C1YDH5"/>
<dbReference type="SUPFAM" id="SSF52317">
    <property type="entry name" value="Class I glutamine amidotransferase-like"/>
    <property type="match status" value="1"/>
</dbReference>
<evidence type="ECO:0000256" key="2">
    <source>
        <dbReference type="ARBA" id="ARBA00022670"/>
    </source>
</evidence>
<dbReference type="OrthoDB" id="3078420at2"/>
<evidence type="ECO:0000256" key="1">
    <source>
        <dbReference type="ARBA" id="ARBA00006534"/>
    </source>
</evidence>
<protein>
    <recommendedName>
        <fullName evidence="7">Peptidase S51</fullName>
    </recommendedName>
</protein>
<evidence type="ECO:0000256" key="4">
    <source>
        <dbReference type="ARBA" id="ARBA00022825"/>
    </source>
</evidence>
<dbReference type="GO" id="GO:0008236">
    <property type="term" value="F:serine-type peptidase activity"/>
    <property type="evidence" value="ECO:0007669"/>
    <property type="project" value="UniProtKB-KW"/>
</dbReference>
<name>A0A5C1YDH5_9MICO</name>
<keyword evidence="6" id="KW-1185">Reference proteome</keyword>
<dbReference type="EMBL" id="CP043505">
    <property type="protein sequence ID" value="QEO13465.1"/>
    <property type="molecule type" value="Genomic_DNA"/>
</dbReference>